<keyword evidence="3" id="KW-1185">Reference proteome</keyword>
<dbReference type="EMBL" id="CP031124">
    <property type="protein sequence ID" value="AXF84335.1"/>
    <property type="molecule type" value="Genomic_DNA"/>
</dbReference>
<feature type="transmembrane region" description="Helical" evidence="1">
    <location>
        <begin position="101"/>
        <end position="123"/>
    </location>
</feature>
<dbReference type="PANTHER" id="PTHR41386:SF1">
    <property type="entry name" value="MEMBRANE PROTEIN"/>
    <property type="match status" value="1"/>
</dbReference>
<evidence type="ECO:0000313" key="2">
    <source>
        <dbReference type="EMBL" id="AXF84335.1"/>
    </source>
</evidence>
<dbReference type="AlphaFoldDB" id="A0A345D7J7"/>
<organism evidence="2 3">
    <name type="scientific">Ephemeroptericola cinctiostellae</name>
    <dbReference type="NCBI Taxonomy" id="2268024"/>
    <lineage>
        <taxon>Bacteria</taxon>
        <taxon>Pseudomonadati</taxon>
        <taxon>Pseudomonadota</taxon>
        <taxon>Betaproteobacteria</taxon>
        <taxon>Burkholderiales</taxon>
        <taxon>Burkholderiaceae</taxon>
        <taxon>Ephemeroptericola</taxon>
    </lineage>
</organism>
<protein>
    <recommendedName>
        <fullName evidence="4">Cyclic nucleotide-binding protein</fullName>
    </recommendedName>
</protein>
<dbReference type="Proteomes" id="UP000252182">
    <property type="component" value="Chromosome"/>
</dbReference>
<dbReference type="Pfam" id="PF06210">
    <property type="entry name" value="DUF1003"/>
    <property type="match status" value="1"/>
</dbReference>
<feature type="transmembrane region" description="Helical" evidence="1">
    <location>
        <begin position="63"/>
        <end position="86"/>
    </location>
</feature>
<keyword evidence="1" id="KW-1133">Transmembrane helix</keyword>
<dbReference type="OrthoDB" id="9795736at2"/>
<dbReference type="PANTHER" id="PTHR41386">
    <property type="entry name" value="INTEGRAL MEMBRANE PROTEIN-RELATED"/>
    <property type="match status" value="1"/>
</dbReference>
<evidence type="ECO:0008006" key="4">
    <source>
        <dbReference type="Google" id="ProtNLM"/>
    </source>
</evidence>
<dbReference type="RefSeq" id="WP_114561653.1">
    <property type="nucleotide sequence ID" value="NZ_CP031124.1"/>
</dbReference>
<dbReference type="KEGG" id="hyf:DTO96_100037"/>
<keyword evidence="1" id="KW-0472">Membrane</keyword>
<dbReference type="InterPro" id="IPR010406">
    <property type="entry name" value="DUF1003"/>
</dbReference>
<evidence type="ECO:0000256" key="1">
    <source>
        <dbReference type="SAM" id="Phobius"/>
    </source>
</evidence>
<sequence>MTAKKHRAPANLTKRLFRTEWEYLTQDERDTIEKALHRISIPRDANHEFEEESTFGQRAADGIASFGGSWTFIILFSVILLLWAFINTEVLGPRHEAFDPYPYVFLNLILSMLAALQAPVIMMSQNRQSARDRLDAEIDHEVNVRAELTVRDLDARMMDIESKLDLIHTSLMQDK</sequence>
<name>A0A345D7J7_9BURK</name>
<proteinExistence type="predicted"/>
<evidence type="ECO:0000313" key="3">
    <source>
        <dbReference type="Proteomes" id="UP000252182"/>
    </source>
</evidence>
<accession>A0A345D7J7</accession>
<keyword evidence="1" id="KW-0812">Transmembrane</keyword>
<gene>
    <name evidence="2" type="ORF">DTO96_100037</name>
</gene>
<reference evidence="3" key="1">
    <citation type="submission" date="2018-07" db="EMBL/GenBank/DDBJ databases">
        <authorList>
            <person name="Kim H."/>
        </authorList>
    </citation>
    <scope>NUCLEOTIDE SEQUENCE [LARGE SCALE GENOMIC DNA]</scope>
    <source>
        <strain evidence="3">F02</strain>
    </source>
</reference>